<feature type="compositionally biased region" description="Acidic residues" evidence="1">
    <location>
        <begin position="40"/>
        <end position="54"/>
    </location>
</feature>
<reference evidence="4" key="1">
    <citation type="submission" date="2016-06" db="UniProtKB">
        <authorList>
            <consortium name="WormBaseParasite"/>
        </authorList>
    </citation>
    <scope>IDENTIFICATION</scope>
</reference>
<dbReference type="AlphaFoldDB" id="A0A183E1U8"/>
<name>A0A183E1U8_9BILA</name>
<evidence type="ECO:0000313" key="2">
    <source>
        <dbReference type="EMBL" id="VDN25051.1"/>
    </source>
</evidence>
<protein>
    <submittedName>
        <fullName evidence="4">TMV resistance protein N-like</fullName>
    </submittedName>
</protein>
<dbReference type="EMBL" id="UYRT01081827">
    <property type="protein sequence ID" value="VDN25051.1"/>
    <property type="molecule type" value="Genomic_DNA"/>
</dbReference>
<evidence type="ECO:0000313" key="3">
    <source>
        <dbReference type="Proteomes" id="UP000271098"/>
    </source>
</evidence>
<keyword evidence="3" id="KW-1185">Reference proteome</keyword>
<feature type="region of interest" description="Disordered" evidence="1">
    <location>
        <begin position="40"/>
        <end position="98"/>
    </location>
</feature>
<reference evidence="2 3" key="2">
    <citation type="submission" date="2018-11" db="EMBL/GenBank/DDBJ databases">
        <authorList>
            <consortium name="Pathogen Informatics"/>
        </authorList>
    </citation>
    <scope>NUCLEOTIDE SEQUENCE [LARGE SCALE GENOMIC DNA]</scope>
</reference>
<dbReference type="WBParaSite" id="GPUH_0001495901-mRNA-1">
    <property type="protein sequence ID" value="GPUH_0001495901-mRNA-1"/>
    <property type="gene ID" value="GPUH_0001495901"/>
</dbReference>
<organism evidence="4">
    <name type="scientific">Gongylonema pulchrum</name>
    <dbReference type="NCBI Taxonomy" id="637853"/>
    <lineage>
        <taxon>Eukaryota</taxon>
        <taxon>Metazoa</taxon>
        <taxon>Ecdysozoa</taxon>
        <taxon>Nematoda</taxon>
        <taxon>Chromadorea</taxon>
        <taxon>Rhabditida</taxon>
        <taxon>Spirurina</taxon>
        <taxon>Spiruromorpha</taxon>
        <taxon>Spiruroidea</taxon>
        <taxon>Gongylonematidae</taxon>
        <taxon>Gongylonema</taxon>
    </lineage>
</organism>
<proteinExistence type="predicted"/>
<dbReference type="Proteomes" id="UP000271098">
    <property type="component" value="Unassembled WGS sequence"/>
</dbReference>
<evidence type="ECO:0000313" key="4">
    <source>
        <dbReference type="WBParaSite" id="GPUH_0001495901-mRNA-1"/>
    </source>
</evidence>
<evidence type="ECO:0000256" key="1">
    <source>
        <dbReference type="SAM" id="MobiDB-lite"/>
    </source>
</evidence>
<accession>A0A183E1U8</accession>
<gene>
    <name evidence="2" type="ORF">GPUH_LOCUS14939</name>
</gene>
<feature type="compositionally biased region" description="Low complexity" evidence="1">
    <location>
        <begin position="55"/>
        <end position="66"/>
    </location>
</feature>
<sequence length="98" mass="11116">MEIFGAEALRKVYVNEARNTGHVEPLQVVPPKRSKFELEVMQETDEESESESELSELSSVLTSLSDTDSETDSEWLKRFPKTNNTDDSEKPETTAINH</sequence>